<reference evidence="1" key="1">
    <citation type="submission" date="2023-04" db="EMBL/GenBank/DDBJ databases">
        <title>A chromosome-level genome assembly of the parasitoid wasp Eretmocerus hayati.</title>
        <authorList>
            <person name="Zhong Y."/>
            <person name="Liu S."/>
            <person name="Liu Y."/>
        </authorList>
    </citation>
    <scope>NUCLEOTIDE SEQUENCE</scope>
    <source>
        <strain evidence="1">ZJU_SS_LIU_2023</strain>
    </source>
</reference>
<protein>
    <submittedName>
        <fullName evidence="1">Uncharacterized protein</fullName>
    </submittedName>
</protein>
<gene>
    <name evidence="1" type="ORF">QAD02_022839</name>
</gene>
<accession>A0ACC2PZ22</accession>
<dbReference type="EMBL" id="CM056741">
    <property type="protein sequence ID" value="KAJ8687045.1"/>
    <property type="molecule type" value="Genomic_DNA"/>
</dbReference>
<sequence>MKILLRTPGKRMAFRWSREIVAQDNTTLQYVDAVKVIPESVLGVEEVWVLSNRYQAFVQNLLDFDEYNFHILRAPAKNLVTGTKCEPPLKVAQELKKRERNLQEQWDSVQGFRYEY</sequence>
<keyword evidence="2" id="KW-1185">Reference proteome</keyword>
<comment type="caution">
    <text evidence="1">The sequence shown here is derived from an EMBL/GenBank/DDBJ whole genome shotgun (WGS) entry which is preliminary data.</text>
</comment>
<name>A0ACC2PZ22_9HYME</name>
<evidence type="ECO:0000313" key="1">
    <source>
        <dbReference type="EMBL" id="KAJ8687045.1"/>
    </source>
</evidence>
<evidence type="ECO:0000313" key="2">
    <source>
        <dbReference type="Proteomes" id="UP001239111"/>
    </source>
</evidence>
<organism evidence="1 2">
    <name type="scientific">Eretmocerus hayati</name>
    <dbReference type="NCBI Taxonomy" id="131215"/>
    <lineage>
        <taxon>Eukaryota</taxon>
        <taxon>Metazoa</taxon>
        <taxon>Ecdysozoa</taxon>
        <taxon>Arthropoda</taxon>
        <taxon>Hexapoda</taxon>
        <taxon>Insecta</taxon>
        <taxon>Pterygota</taxon>
        <taxon>Neoptera</taxon>
        <taxon>Endopterygota</taxon>
        <taxon>Hymenoptera</taxon>
        <taxon>Apocrita</taxon>
        <taxon>Proctotrupomorpha</taxon>
        <taxon>Chalcidoidea</taxon>
        <taxon>Aphelinidae</taxon>
        <taxon>Aphelininae</taxon>
        <taxon>Eretmocerus</taxon>
    </lineage>
</organism>
<proteinExistence type="predicted"/>
<dbReference type="Proteomes" id="UP001239111">
    <property type="component" value="Chromosome 1"/>
</dbReference>